<organism evidence="2 3">
    <name type="scientific">Ramlibacter montanisoli</name>
    <dbReference type="NCBI Taxonomy" id="2732512"/>
    <lineage>
        <taxon>Bacteria</taxon>
        <taxon>Pseudomonadati</taxon>
        <taxon>Pseudomonadota</taxon>
        <taxon>Betaproteobacteria</taxon>
        <taxon>Burkholderiales</taxon>
        <taxon>Comamonadaceae</taxon>
        <taxon>Ramlibacter</taxon>
    </lineage>
</organism>
<reference evidence="2 3" key="2">
    <citation type="submission" date="2020-06" db="EMBL/GenBank/DDBJ databases">
        <title>Ramlibacter rhizophilus sp. nov., isolated from rhizosphere soil of national flower Mugunghwa from South Korea.</title>
        <authorList>
            <person name="Zheng-Fei Y."/>
            <person name="Huan T."/>
        </authorList>
    </citation>
    <scope>NUCLEOTIDE SEQUENCE [LARGE SCALE GENOMIC DNA]</scope>
    <source>
        <strain evidence="2 3">B156</strain>
    </source>
</reference>
<keyword evidence="3" id="KW-1185">Reference proteome</keyword>
<sequence length="195" mass="20718">MSEWAGYGLSDFLMFSPQTYWRLVARYNAAWWPGQVLAAAGPAILWLLLCTPRAWATRGTLLLLALAWAWVGWAFHWQRYSEVFLAAPWLATACAGQAALLVVAAARPGHDGGRGSGPGASLLLAAALLYPLLAPVTGHPWQEAEVFAFMPDPTAIATLGALLGLAGLPWWCRAGLAVLPLASLSLGIATRSLVG</sequence>
<proteinExistence type="predicted"/>
<evidence type="ECO:0000313" key="3">
    <source>
        <dbReference type="Proteomes" id="UP000552954"/>
    </source>
</evidence>
<evidence type="ECO:0000313" key="2">
    <source>
        <dbReference type="EMBL" id="NNU42735.1"/>
    </source>
</evidence>
<evidence type="ECO:0000256" key="1">
    <source>
        <dbReference type="SAM" id="Phobius"/>
    </source>
</evidence>
<reference evidence="2 3" key="1">
    <citation type="submission" date="2020-05" db="EMBL/GenBank/DDBJ databases">
        <authorList>
            <person name="Khan S.A."/>
            <person name="Jeon C.O."/>
            <person name="Chun B.H."/>
        </authorList>
    </citation>
    <scope>NUCLEOTIDE SEQUENCE [LARGE SCALE GENOMIC DNA]</scope>
    <source>
        <strain evidence="2 3">B156</strain>
    </source>
</reference>
<dbReference type="Proteomes" id="UP000552954">
    <property type="component" value="Unassembled WGS sequence"/>
</dbReference>
<dbReference type="Pfam" id="PF19540">
    <property type="entry name" value="DUF6064"/>
    <property type="match status" value="1"/>
</dbReference>
<dbReference type="EMBL" id="JABFCS010000001">
    <property type="protein sequence ID" value="NNU42735.1"/>
    <property type="molecule type" value="Genomic_DNA"/>
</dbReference>
<protein>
    <recommendedName>
        <fullName evidence="4">MFS transporter permease</fullName>
    </recommendedName>
</protein>
<comment type="caution">
    <text evidence="2">The sequence shown here is derived from an EMBL/GenBank/DDBJ whole genome shotgun (WGS) entry which is preliminary data.</text>
</comment>
<dbReference type="InterPro" id="IPR045708">
    <property type="entry name" value="DUF6064"/>
</dbReference>
<feature type="transmembrane region" description="Helical" evidence="1">
    <location>
        <begin position="30"/>
        <end position="49"/>
    </location>
</feature>
<keyword evidence="1" id="KW-0472">Membrane</keyword>
<feature type="transmembrane region" description="Helical" evidence="1">
    <location>
        <begin position="154"/>
        <end position="172"/>
    </location>
</feature>
<keyword evidence="1" id="KW-1133">Transmembrane helix</keyword>
<evidence type="ECO:0008006" key="4">
    <source>
        <dbReference type="Google" id="ProtNLM"/>
    </source>
</evidence>
<dbReference type="RefSeq" id="WP_171557148.1">
    <property type="nucleotide sequence ID" value="NZ_JABFCS010000001.1"/>
</dbReference>
<name>A0A849KCL5_9BURK</name>
<gene>
    <name evidence="2" type="ORF">HK415_05465</name>
</gene>
<feature type="transmembrane region" description="Helical" evidence="1">
    <location>
        <begin position="83"/>
        <end position="105"/>
    </location>
</feature>
<feature type="transmembrane region" description="Helical" evidence="1">
    <location>
        <begin position="117"/>
        <end position="134"/>
    </location>
</feature>
<keyword evidence="1" id="KW-0812">Transmembrane</keyword>
<accession>A0A849KCL5</accession>
<feature type="transmembrane region" description="Helical" evidence="1">
    <location>
        <begin position="61"/>
        <end position="77"/>
    </location>
</feature>
<dbReference type="AlphaFoldDB" id="A0A849KCL5"/>